<keyword evidence="2" id="KW-0732">Signal</keyword>
<dbReference type="Gene3D" id="2.60.120.230">
    <property type="match status" value="2"/>
</dbReference>
<dbReference type="InterPro" id="IPR046450">
    <property type="entry name" value="PA_dom_sf"/>
</dbReference>
<dbReference type="GO" id="GO:0016715">
    <property type="term" value="F:oxidoreductase activity, acting on paired donors, with incorporation or reduction of molecular oxygen, reduced ascorbate as one donor, and incorporation of one atom of oxygen"/>
    <property type="evidence" value="ECO:0007669"/>
    <property type="project" value="InterPro"/>
</dbReference>
<dbReference type="InterPro" id="IPR008977">
    <property type="entry name" value="PHM/PNGase_F_dom_sf"/>
</dbReference>
<dbReference type="InterPro" id="IPR015196">
    <property type="entry name" value="PngaseF_N"/>
</dbReference>
<dbReference type="Pfam" id="PF09113">
    <property type="entry name" value="N-glycanase_C"/>
    <property type="match status" value="1"/>
</dbReference>
<evidence type="ECO:0000256" key="2">
    <source>
        <dbReference type="SAM" id="SignalP"/>
    </source>
</evidence>
<evidence type="ECO:0000256" key="1">
    <source>
        <dbReference type="ARBA" id="ARBA00023157"/>
    </source>
</evidence>
<name>A0AAD9QHG6_ACRCE</name>
<dbReference type="SUPFAM" id="SSF52025">
    <property type="entry name" value="PA domain"/>
    <property type="match status" value="1"/>
</dbReference>
<evidence type="ECO:0000259" key="3">
    <source>
        <dbReference type="SMART" id="SM01290"/>
    </source>
</evidence>
<accession>A0AAD9QHG6</accession>
<dbReference type="EMBL" id="JARQWQ010000033">
    <property type="protein sequence ID" value="KAK2561352.1"/>
    <property type="molecule type" value="Genomic_DNA"/>
</dbReference>
<feature type="signal peptide" evidence="2">
    <location>
        <begin position="1"/>
        <end position="19"/>
    </location>
</feature>
<protein>
    <recommendedName>
        <fullName evidence="3">Peptide-N-glycosidase F N-terminal domain-containing protein</fullName>
    </recommendedName>
</protein>
<evidence type="ECO:0000313" key="4">
    <source>
        <dbReference type="EMBL" id="KAK2561352.1"/>
    </source>
</evidence>
<dbReference type="Pfam" id="PF09112">
    <property type="entry name" value="N-glycanase_N"/>
    <property type="match status" value="2"/>
</dbReference>
<reference evidence="4" key="2">
    <citation type="journal article" date="2023" name="Science">
        <title>Genomic signatures of disease resistance in endangered staghorn corals.</title>
        <authorList>
            <person name="Vollmer S.V."/>
            <person name="Selwyn J.D."/>
            <person name="Despard B.A."/>
            <person name="Roesel C.L."/>
        </authorList>
    </citation>
    <scope>NUCLEOTIDE SEQUENCE</scope>
    <source>
        <strain evidence="4">K2</strain>
    </source>
</reference>
<feature type="domain" description="Peptide-N-glycosidase F N-terminal" evidence="3">
    <location>
        <begin position="431"/>
        <end position="555"/>
    </location>
</feature>
<keyword evidence="1" id="KW-1015">Disulfide bond</keyword>
<gene>
    <name evidence="4" type="ORF">P5673_015850</name>
</gene>
<feature type="chain" id="PRO_5042110812" description="Peptide-N-glycosidase F N-terminal domain-containing protein" evidence="2">
    <location>
        <begin position="20"/>
        <end position="746"/>
    </location>
</feature>
<dbReference type="PANTHER" id="PTHR39319">
    <property type="entry name" value="SI:DKEY-256H2.1"/>
    <property type="match status" value="1"/>
</dbReference>
<dbReference type="PANTHER" id="PTHR39319:SF1">
    <property type="entry name" value="SI:DKEY-256H2.1"/>
    <property type="match status" value="1"/>
</dbReference>
<dbReference type="InterPro" id="IPR014784">
    <property type="entry name" value="Cu2_ascorb_mOase-like_C"/>
</dbReference>
<dbReference type="SUPFAM" id="SSF49742">
    <property type="entry name" value="PHM/PNGase F"/>
    <property type="match status" value="1"/>
</dbReference>
<dbReference type="Proteomes" id="UP001249851">
    <property type="component" value="Unassembled WGS sequence"/>
</dbReference>
<proteinExistence type="predicted"/>
<evidence type="ECO:0000313" key="5">
    <source>
        <dbReference type="Proteomes" id="UP001249851"/>
    </source>
</evidence>
<keyword evidence="5" id="KW-1185">Reference proteome</keyword>
<dbReference type="Gene3D" id="3.50.30.30">
    <property type="match status" value="1"/>
</dbReference>
<dbReference type="InterPro" id="IPR053251">
    <property type="entry name" value="N-glycanase"/>
</dbReference>
<dbReference type="InterPro" id="IPR015197">
    <property type="entry name" value="PngaseF_C"/>
</dbReference>
<comment type="caution">
    <text evidence="4">The sequence shown here is derived from an EMBL/GenBank/DDBJ whole genome shotgun (WGS) entry which is preliminary data.</text>
</comment>
<reference evidence="4" key="1">
    <citation type="journal article" date="2023" name="G3 (Bethesda)">
        <title>Whole genome assembly and annotation of the endangered Caribbean coral Acropora cervicornis.</title>
        <authorList>
            <person name="Selwyn J.D."/>
            <person name="Vollmer S.V."/>
        </authorList>
    </citation>
    <scope>NUCLEOTIDE SEQUENCE</scope>
    <source>
        <strain evidence="4">K2</strain>
    </source>
</reference>
<dbReference type="AlphaFoldDB" id="A0AAD9QHG6"/>
<sequence length="746" mass="85647">MLRDRSSLLWFFILHFVFARCQLPHLQPGDLAPSFALQTLDGRIVYRKSNSSSKAPRHPVILHLFTRRSAFLEALWNNETSLEEFIESSPANTHFVFMSSSDSKSVEDVLWMRSQLHGAINKYYKRKKSSLDHDARTTCLRNYFRSPRIPSDGYLEKEAFVKLAQLRKHHVPASYKCNKSWTQSWMDRVHFVSLPTYDFGNWIPYALMHWPCFGSGCALAQVVIKSSEGEVVMVTPRLDARYDWLPSPHNLIHKHTHLNIALYGEACDMESVWEQRQENDEDEEEAKELKGKVSEGRIALVSPGGCSFFTKIHHMSKVGVHGVITYPEEHKPIVELACDGHQCFVPLSLSASMISHENGVHIKKLLLAKMKLYVSYQFTPQENFFVAIDGQGRLAEVGLFLYPSLKFMAYEAKWFNYKTDLIHNLTGSARIIHVFNHTRMEGKNGAVKTITLPPLNELKLYRNVELDMSLYCSGKSDYSCPHWDHIVHLTVCCDKRSPLCGEELGRWITPYRRAVGRWLTNITPLLPLFTSETCTLRMKHPSWERAWKPSLDIRLSDHVKFLKHTYSRNREDQYSVPYKILKLFKGGTFDKNYNKKPYTRKFMIPMETEQVKLVATITGHGSDNNGCAEFCVTSHHFIVNGRANVKVFKNAATAMGCAQRVSEGAIPNEHGTWLYGRDGWCCGKDVVPWVVDVTHQIRMGGKENEVKYFGWFNGSDPHPTRDPGEIVMTSYLVFYKSVENEVSNEL</sequence>
<dbReference type="SMART" id="SM01290">
    <property type="entry name" value="N-glycanase_N"/>
    <property type="match status" value="1"/>
</dbReference>
<organism evidence="4 5">
    <name type="scientific">Acropora cervicornis</name>
    <name type="common">Staghorn coral</name>
    <dbReference type="NCBI Taxonomy" id="6130"/>
    <lineage>
        <taxon>Eukaryota</taxon>
        <taxon>Metazoa</taxon>
        <taxon>Cnidaria</taxon>
        <taxon>Anthozoa</taxon>
        <taxon>Hexacorallia</taxon>
        <taxon>Scleractinia</taxon>
        <taxon>Astrocoeniina</taxon>
        <taxon>Acroporidae</taxon>
        <taxon>Acropora</taxon>
    </lineage>
</organism>